<evidence type="ECO:0000256" key="1">
    <source>
        <dbReference type="ARBA" id="ARBA00005196"/>
    </source>
</evidence>
<organism evidence="10 11">
    <name type="scientific">Candidatus Limisoma intestinavium</name>
    <dbReference type="NCBI Taxonomy" id="2840856"/>
    <lineage>
        <taxon>Bacteria</taxon>
        <taxon>Pseudomonadati</taxon>
        <taxon>Bacteroidota</taxon>
        <taxon>Bacteroidia</taxon>
        <taxon>Bacteroidales</taxon>
        <taxon>Candidatus Limisoma</taxon>
    </lineage>
</organism>
<evidence type="ECO:0000313" key="11">
    <source>
        <dbReference type="Proteomes" id="UP000824076"/>
    </source>
</evidence>
<reference evidence="10" key="2">
    <citation type="journal article" date="2021" name="PeerJ">
        <title>Extensive microbial diversity within the chicken gut microbiome revealed by metagenomics and culture.</title>
        <authorList>
            <person name="Gilroy R."/>
            <person name="Ravi A."/>
            <person name="Getino M."/>
            <person name="Pursley I."/>
            <person name="Horton D.L."/>
            <person name="Alikhan N.F."/>
            <person name="Baker D."/>
            <person name="Gharbi K."/>
            <person name="Hall N."/>
            <person name="Watson M."/>
            <person name="Adriaenssens E.M."/>
            <person name="Foster-Nyarko E."/>
            <person name="Jarju S."/>
            <person name="Secka A."/>
            <person name="Antonio M."/>
            <person name="Oren A."/>
            <person name="Chaudhuri R.R."/>
            <person name="La Ragione R."/>
            <person name="Hildebrand F."/>
            <person name="Pallen M.J."/>
        </authorList>
    </citation>
    <scope>NUCLEOTIDE SEQUENCE</scope>
    <source>
        <strain evidence="10">17073</strain>
    </source>
</reference>
<dbReference type="Gene3D" id="3.10.310.10">
    <property type="entry name" value="Diaminopimelate Epimerase, Chain A, domain 1"/>
    <property type="match status" value="2"/>
</dbReference>
<proteinExistence type="inferred from homology"/>
<dbReference type="GO" id="GO:0005829">
    <property type="term" value="C:cytosol"/>
    <property type="evidence" value="ECO:0007669"/>
    <property type="project" value="TreeGrafter"/>
</dbReference>
<dbReference type="EMBL" id="DVMS01000062">
    <property type="protein sequence ID" value="HIU38478.1"/>
    <property type="molecule type" value="Genomic_DNA"/>
</dbReference>
<evidence type="ECO:0000256" key="7">
    <source>
        <dbReference type="ARBA" id="ARBA00051712"/>
    </source>
</evidence>
<reference evidence="10" key="1">
    <citation type="submission" date="2020-10" db="EMBL/GenBank/DDBJ databases">
        <authorList>
            <person name="Gilroy R."/>
        </authorList>
    </citation>
    <scope>NUCLEOTIDE SEQUENCE</scope>
    <source>
        <strain evidence="10">17073</strain>
    </source>
</reference>
<dbReference type="Pfam" id="PF01678">
    <property type="entry name" value="DAP_epimerase"/>
    <property type="match status" value="2"/>
</dbReference>
<gene>
    <name evidence="10" type="ORF">IAD18_02285</name>
</gene>
<sequence>MGRLSFVKMHGAGNDYVFLDCHSRPPMFDLSALARRVSDRRRGVGADGLVLITRSETGDFGMRMFNADGSEAEMCGNAARCVGKYVFERGLTTKQTIALETLSGVRRLYLSVDGNGKVRQVAVDMGHPVFEPAKIPVLAADSMQIPVATSCGELTLTAVSVGNPHGVVFCHLEDIDVCKLGQELECHPLFPQRANIEFVELKSRDRLQMRVWERGSGETLSCGTGACAAVAAGVATDKCDRHAV</sequence>
<dbReference type="AlphaFoldDB" id="A0A9D1IK02"/>
<feature type="active site" evidence="9">
    <location>
        <position position="75"/>
    </location>
</feature>
<dbReference type="Proteomes" id="UP000824076">
    <property type="component" value="Unassembled WGS sequence"/>
</dbReference>
<keyword evidence="6 10" id="KW-0413">Isomerase</keyword>
<dbReference type="PANTHER" id="PTHR31689:SF0">
    <property type="entry name" value="DIAMINOPIMELATE EPIMERASE"/>
    <property type="match status" value="1"/>
</dbReference>
<evidence type="ECO:0000256" key="4">
    <source>
        <dbReference type="ARBA" id="ARBA00022605"/>
    </source>
</evidence>
<evidence type="ECO:0000313" key="10">
    <source>
        <dbReference type="EMBL" id="HIU38478.1"/>
    </source>
</evidence>
<evidence type="ECO:0000256" key="6">
    <source>
        <dbReference type="ARBA" id="ARBA00023235"/>
    </source>
</evidence>
<name>A0A9D1IK02_9BACT</name>
<dbReference type="EC" id="5.1.1.7" evidence="3 8"/>
<evidence type="ECO:0000256" key="2">
    <source>
        <dbReference type="ARBA" id="ARBA00010219"/>
    </source>
</evidence>
<dbReference type="GO" id="GO:0009089">
    <property type="term" value="P:lysine biosynthetic process via diaminopimelate"/>
    <property type="evidence" value="ECO:0007669"/>
    <property type="project" value="UniProtKB-UniRule"/>
</dbReference>
<dbReference type="PANTHER" id="PTHR31689">
    <property type="entry name" value="DIAMINOPIMELATE EPIMERASE, CHLOROPLASTIC"/>
    <property type="match status" value="1"/>
</dbReference>
<dbReference type="NCBIfam" id="TIGR00652">
    <property type="entry name" value="DapF"/>
    <property type="match status" value="1"/>
</dbReference>
<accession>A0A9D1IK02</accession>
<evidence type="ECO:0000256" key="8">
    <source>
        <dbReference type="NCBIfam" id="TIGR00652"/>
    </source>
</evidence>
<dbReference type="SUPFAM" id="SSF54506">
    <property type="entry name" value="Diaminopimelate epimerase-like"/>
    <property type="match status" value="2"/>
</dbReference>
<keyword evidence="4" id="KW-0028">Amino-acid biosynthesis</keyword>
<dbReference type="PROSITE" id="PS01326">
    <property type="entry name" value="DAP_EPIMERASE"/>
    <property type="match status" value="1"/>
</dbReference>
<feature type="non-terminal residue" evidence="10">
    <location>
        <position position="244"/>
    </location>
</feature>
<comment type="pathway">
    <text evidence="1">Amino-acid biosynthesis; L-lysine biosynthesis via DAP pathway; DL-2,6-diaminopimelate from LL-2,6-diaminopimelate: step 1/1.</text>
</comment>
<evidence type="ECO:0000256" key="5">
    <source>
        <dbReference type="ARBA" id="ARBA00023154"/>
    </source>
</evidence>
<comment type="caution">
    <text evidence="10">The sequence shown here is derived from an EMBL/GenBank/DDBJ whole genome shotgun (WGS) entry which is preliminary data.</text>
</comment>
<dbReference type="GO" id="GO:0008837">
    <property type="term" value="F:diaminopimelate epimerase activity"/>
    <property type="evidence" value="ECO:0007669"/>
    <property type="project" value="UniProtKB-UniRule"/>
</dbReference>
<evidence type="ECO:0000256" key="9">
    <source>
        <dbReference type="PROSITE-ProRule" id="PRU10125"/>
    </source>
</evidence>
<protein>
    <recommendedName>
        <fullName evidence="3 8">Diaminopimelate epimerase</fullName>
        <ecNumber evidence="3 8">5.1.1.7</ecNumber>
    </recommendedName>
</protein>
<comment type="catalytic activity">
    <reaction evidence="7">
        <text>(2S,6S)-2,6-diaminopimelate = meso-2,6-diaminopimelate</text>
        <dbReference type="Rhea" id="RHEA:15393"/>
        <dbReference type="ChEBI" id="CHEBI:57609"/>
        <dbReference type="ChEBI" id="CHEBI:57791"/>
        <dbReference type="EC" id="5.1.1.7"/>
    </reaction>
</comment>
<dbReference type="InterPro" id="IPR018510">
    <property type="entry name" value="DAP_epimerase_AS"/>
</dbReference>
<dbReference type="InterPro" id="IPR001653">
    <property type="entry name" value="DAP_epimerase_DapF"/>
</dbReference>
<comment type="similarity">
    <text evidence="2">Belongs to the diaminopimelate epimerase family.</text>
</comment>
<evidence type="ECO:0000256" key="3">
    <source>
        <dbReference type="ARBA" id="ARBA00013080"/>
    </source>
</evidence>
<dbReference type="HAMAP" id="MF_00197">
    <property type="entry name" value="DAP_epimerase"/>
    <property type="match status" value="1"/>
</dbReference>
<keyword evidence="5" id="KW-0457">Lysine biosynthesis</keyword>